<comment type="caution">
    <text evidence="5">The sequence shown here is derived from an EMBL/GenBank/DDBJ whole genome shotgun (WGS) entry which is preliminary data.</text>
</comment>
<dbReference type="PANTHER" id="PTHR31623:SF36">
    <property type="entry name" value="STEMMADENINE O-ACETYLTRANSFERASE-LIKE"/>
    <property type="match status" value="1"/>
</dbReference>
<evidence type="ECO:0000256" key="3">
    <source>
        <dbReference type="ARBA" id="ARBA00023315"/>
    </source>
</evidence>
<gene>
    <name evidence="5" type="ORF">V6N12_023271</name>
</gene>
<keyword evidence="6" id="KW-1185">Reference proteome</keyword>
<accession>A0ABR2FX86</accession>
<dbReference type="InterPro" id="IPR023213">
    <property type="entry name" value="CAT-like_dom_sf"/>
</dbReference>
<comment type="similarity">
    <text evidence="1">Belongs to the plant acyltransferase family.</text>
</comment>
<evidence type="ECO:0000256" key="1">
    <source>
        <dbReference type="ARBA" id="ARBA00009861"/>
    </source>
</evidence>
<organism evidence="5 6">
    <name type="scientific">Hibiscus sabdariffa</name>
    <name type="common">roselle</name>
    <dbReference type="NCBI Taxonomy" id="183260"/>
    <lineage>
        <taxon>Eukaryota</taxon>
        <taxon>Viridiplantae</taxon>
        <taxon>Streptophyta</taxon>
        <taxon>Embryophyta</taxon>
        <taxon>Tracheophyta</taxon>
        <taxon>Spermatophyta</taxon>
        <taxon>Magnoliopsida</taxon>
        <taxon>eudicotyledons</taxon>
        <taxon>Gunneridae</taxon>
        <taxon>Pentapetalae</taxon>
        <taxon>rosids</taxon>
        <taxon>malvids</taxon>
        <taxon>Malvales</taxon>
        <taxon>Malvaceae</taxon>
        <taxon>Malvoideae</taxon>
        <taxon>Hibiscus</taxon>
    </lineage>
</organism>
<evidence type="ECO:0000313" key="6">
    <source>
        <dbReference type="Proteomes" id="UP001472677"/>
    </source>
</evidence>
<evidence type="ECO:0000313" key="5">
    <source>
        <dbReference type="EMBL" id="KAK8588859.1"/>
    </source>
</evidence>
<dbReference type="Gene3D" id="3.30.559.10">
    <property type="entry name" value="Chloramphenicol acetyltransferase-like domain"/>
    <property type="match status" value="2"/>
</dbReference>
<protein>
    <submittedName>
        <fullName evidence="5">Uncharacterized protein</fullName>
    </submittedName>
</protein>
<keyword evidence="2" id="KW-0808">Transferase</keyword>
<dbReference type="EMBL" id="JBBPBM010000004">
    <property type="protein sequence ID" value="KAK8588859.1"/>
    <property type="molecule type" value="Genomic_DNA"/>
</dbReference>
<reference evidence="5 6" key="1">
    <citation type="journal article" date="2024" name="G3 (Bethesda)">
        <title>Genome assembly of Hibiscus sabdariffa L. provides insights into metabolisms of medicinal natural products.</title>
        <authorList>
            <person name="Kim T."/>
        </authorList>
    </citation>
    <scope>NUCLEOTIDE SEQUENCE [LARGE SCALE GENOMIC DNA]</scope>
    <source>
        <strain evidence="5">TK-2024</strain>
        <tissue evidence="5">Old leaves</tissue>
    </source>
</reference>
<name>A0ABR2FX86_9ROSI</name>
<evidence type="ECO:0000256" key="4">
    <source>
        <dbReference type="SAM" id="MobiDB-lite"/>
    </source>
</evidence>
<feature type="region of interest" description="Disordered" evidence="4">
    <location>
        <begin position="488"/>
        <end position="524"/>
    </location>
</feature>
<dbReference type="Pfam" id="PF02458">
    <property type="entry name" value="Transferase"/>
    <property type="match status" value="1"/>
</dbReference>
<sequence>MEVCITSKEMVKPSSEDVYLRKPFSLSLLDQIFPPFYWPLMFFYTKPNGSHLDTVQTLAGLKKSLSKALNQYYPLSGRTIDNRSVGSYDKGVPYVEARVKGCLADCIAQTEQEWMSQLLPTQPFCSIPASTSPQLTIQINVFDCGGIAIVLCCSHKVIDATTASAFMKSWAAFNRGSDGEIPNPDMLDIGSHLFPPLESIPQNHLSSMERFLFREGWRTTRRFVFDDNAISALKFQAKSKHFEPTRTVALVAFLWKYAMLASRVASGRSKPSVLTQAVNLRSRLKPRLPQYTIGNLFGTAVSTYSSAERDIELDHLAYLVREAIEIINDQFSRLQSGDVVEFMTDQYNPLIEIAAQGEVDLFCCSSWLNTLDGKLVDFGWGEPTSLGVWRSETRYYSFSDTIFLKETGKGKGIEAVITLDAKTMDVLEHNVEFLVFASARLIRDEQGYCKESQRLRFPKKRPKVGVTFSCVIQRGDGRRMIVHIIDDEAGCPRTPPDQRDEGGGFTNGGTVVAGEGESWVGEKR</sequence>
<dbReference type="Proteomes" id="UP001472677">
    <property type="component" value="Unassembled WGS sequence"/>
</dbReference>
<keyword evidence="3" id="KW-0012">Acyltransferase</keyword>
<dbReference type="PANTHER" id="PTHR31623">
    <property type="entry name" value="F21J9.9"/>
    <property type="match status" value="1"/>
</dbReference>
<evidence type="ECO:0000256" key="2">
    <source>
        <dbReference type="ARBA" id="ARBA00022679"/>
    </source>
</evidence>
<proteinExistence type="inferred from homology"/>